<dbReference type="RefSeq" id="XP_012944554.1">
    <property type="nucleotide sequence ID" value="XM_013089100.1"/>
</dbReference>
<proteinExistence type="predicted"/>
<feature type="region of interest" description="Disordered" evidence="1">
    <location>
        <begin position="17"/>
        <end position="42"/>
    </location>
</feature>
<feature type="compositionally biased region" description="Basic and acidic residues" evidence="1">
    <location>
        <begin position="240"/>
        <end position="250"/>
    </location>
</feature>
<feature type="region of interest" description="Disordered" evidence="1">
    <location>
        <begin position="112"/>
        <end position="294"/>
    </location>
</feature>
<evidence type="ECO:0000313" key="3">
    <source>
        <dbReference type="RefSeq" id="XP_012944554.1"/>
    </source>
</evidence>
<dbReference type="GeneID" id="106013414"/>
<accession>A0ABM1ABJ9</accession>
<feature type="region of interest" description="Disordered" evidence="1">
    <location>
        <begin position="327"/>
        <end position="405"/>
    </location>
</feature>
<name>A0ABM1ABJ9_APLCA</name>
<feature type="compositionally biased region" description="Acidic residues" evidence="1">
    <location>
        <begin position="159"/>
        <end position="168"/>
    </location>
</feature>
<sequence length="405" mass="43672">MQSDLLSQINGFFGGRQRRKSEDALSHDHHENDVTENGGGNIFLDRFRRKSETVVANGKSGKPETVGGKSSGISLVRVAKLDFKFQSQFVFRPTCTVPLPEVFIGCKKTYPSRTPRKHAAPRPQAQPPPPPPPPDSPLSPTTPPAAFQLPGSGNLDLLTPEEELDLAEDCSATPLPAPPPVLLQPKPAYHTHQQQNVRQTDAVTSATEAAAPPPPPPPPPPPEEEETSAVAAPDVNGQSVREKMSNKDDLDSFWPPILPKPDSPPPPPTRPLPPPPMKNGKTKGGNLNKGQLSSFKAPIVSTTATCAEKLQKQVYNTEIIPTTEIAKVTPVTSTISPSGSSRRSHSRSLNPNKKRPLPSIPTEEGSKSGKDVPVEGDKDGWGGKEEFDPREEDGDLYDIMDSTNM</sequence>
<dbReference type="Proteomes" id="UP000694888">
    <property type="component" value="Unplaced"/>
</dbReference>
<gene>
    <name evidence="3" type="primary">LOC106013414</name>
</gene>
<feature type="compositionally biased region" description="Basic and acidic residues" evidence="1">
    <location>
        <begin position="20"/>
        <end position="33"/>
    </location>
</feature>
<feature type="compositionally biased region" description="Pro residues" evidence="1">
    <location>
        <begin position="256"/>
        <end position="277"/>
    </location>
</feature>
<reference evidence="3" key="1">
    <citation type="submission" date="2025-08" db="UniProtKB">
        <authorList>
            <consortium name="RefSeq"/>
        </authorList>
    </citation>
    <scope>IDENTIFICATION</scope>
</reference>
<feature type="compositionally biased region" description="Polar residues" evidence="1">
    <location>
        <begin position="191"/>
        <end position="201"/>
    </location>
</feature>
<protein>
    <submittedName>
        <fullName evidence="3">Pollen-specific leucine-rich repeat extensin-like protein 1</fullName>
    </submittedName>
</protein>
<evidence type="ECO:0000313" key="2">
    <source>
        <dbReference type="Proteomes" id="UP000694888"/>
    </source>
</evidence>
<feature type="compositionally biased region" description="Basic residues" evidence="1">
    <location>
        <begin position="342"/>
        <end position="356"/>
    </location>
</feature>
<feature type="compositionally biased region" description="Pro residues" evidence="1">
    <location>
        <begin position="211"/>
        <end position="221"/>
    </location>
</feature>
<evidence type="ECO:0000256" key="1">
    <source>
        <dbReference type="SAM" id="MobiDB-lite"/>
    </source>
</evidence>
<feature type="compositionally biased region" description="Basic and acidic residues" evidence="1">
    <location>
        <begin position="364"/>
        <end position="387"/>
    </location>
</feature>
<keyword evidence="2" id="KW-1185">Reference proteome</keyword>
<feature type="compositionally biased region" description="Pro residues" evidence="1">
    <location>
        <begin position="124"/>
        <end position="143"/>
    </location>
</feature>
<organism evidence="2 3">
    <name type="scientific">Aplysia californica</name>
    <name type="common">California sea hare</name>
    <dbReference type="NCBI Taxonomy" id="6500"/>
    <lineage>
        <taxon>Eukaryota</taxon>
        <taxon>Metazoa</taxon>
        <taxon>Spiralia</taxon>
        <taxon>Lophotrochozoa</taxon>
        <taxon>Mollusca</taxon>
        <taxon>Gastropoda</taxon>
        <taxon>Heterobranchia</taxon>
        <taxon>Euthyneura</taxon>
        <taxon>Tectipleura</taxon>
        <taxon>Aplysiida</taxon>
        <taxon>Aplysioidea</taxon>
        <taxon>Aplysiidae</taxon>
        <taxon>Aplysia</taxon>
    </lineage>
</organism>
<feature type="compositionally biased region" description="Acidic residues" evidence="1">
    <location>
        <begin position="388"/>
        <end position="398"/>
    </location>
</feature>